<feature type="signal peptide" evidence="6">
    <location>
        <begin position="1"/>
        <end position="21"/>
    </location>
</feature>
<feature type="domain" description="TonB C-terminal" evidence="7">
    <location>
        <begin position="169"/>
        <end position="263"/>
    </location>
</feature>
<proteinExistence type="predicted"/>
<dbReference type="InterPro" id="IPR037682">
    <property type="entry name" value="TonB_C"/>
</dbReference>
<comment type="caution">
    <text evidence="8">The sequence shown here is derived from an EMBL/GenBank/DDBJ whole genome shotgun (WGS) entry which is preliminary data.</text>
</comment>
<accession>A0A562QDN7</accession>
<evidence type="ECO:0000313" key="9">
    <source>
        <dbReference type="Proteomes" id="UP000316905"/>
    </source>
</evidence>
<keyword evidence="6" id="KW-0732">Signal</keyword>
<dbReference type="InterPro" id="IPR006260">
    <property type="entry name" value="TonB/TolA_C"/>
</dbReference>
<dbReference type="EMBL" id="VLKY01000005">
    <property type="protein sequence ID" value="TWI54819.1"/>
    <property type="molecule type" value="Genomic_DNA"/>
</dbReference>
<feature type="chain" id="PRO_5022200953" evidence="6">
    <location>
        <begin position="22"/>
        <end position="263"/>
    </location>
</feature>
<feature type="compositionally biased region" description="Pro residues" evidence="5">
    <location>
        <begin position="55"/>
        <end position="81"/>
    </location>
</feature>
<evidence type="ECO:0000256" key="2">
    <source>
        <dbReference type="ARBA" id="ARBA00022692"/>
    </source>
</evidence>
<dbReference type="GO" id="GO:0016020">
    <property type="term" value="C:membrane"/>
    <property type="evidence" value="ECO:0007669"/>
    <property type="project" value="UniProtKB-SubCell"/>
</dbReference>
<dbReference type="OrthoDB" id="6691688at2"/>
<gene>
    <name evidence="8" type="ORF">IQ22_01722</name>
</gene>
<dbReference type="PROSITE" id="PS52015">
    <property type="entry name" value="TONB_CTD"/>
    <property type="match status" value="1"/>
</dbReference>
<keyword evidence="9" id="KW-1185">Reference proteome</keyword>
<name>A0A562QDN7_9PSED</name>
<evidence type="ECO:0000256" key="3">
    <source>
        <dbReference type="ARBA" id="ARBA00022989"/>
    </source>
</evidence>
<keyword evidence="3" id="KW-1133">Transmembrane helix</keyword>
<dbReference type="GO" id="GO:0055085">
    <property type="term" value="P:transmembrane transport"/>
    <property type="evidence" value="ECO:0007669"/>
    <property type="project" value="InterPro"/>
</dbReference>
<evidence type="ECO:0000256" key="1">
    <source>
        <dbReference type="ARBA" id="ARBA00004167"/>
    </source>
</evidence>
<evidence type="ECO:0000256" key="5">
    <source>
        <dbReference type="SAM" id="MobiDB-lite"/>
    </source>
</evidence>
<feature type="compositionally biased region" description="Pro residues" evidence="5">
    <location>
        <begin position="109"/>
        <end position="119"/>
    </location>
</feature>
<dbReference type="PRINTS" id="PR01217">
    <property type="entry name" value="PRICHEXTENSN"/>
</dbReference>
<organism evidence="8 9">
    <name type="scientific">Pseudomonas duriflava</name>
    <dbReference type="NCBI Taxonomy" id="459528"/>
    <lineage>
        <taxon>Bacteria</taxon>
        <taxon>Pseudomonadati</taxon>
        <taxon>Pseudomonadota</taxon>
        <taxon>Gammaproteobacteria</taxon>
        <taxon>Pseudomonadales</taxon>
        <taxon>Pseudomonadaceae</taxon>
        <taxon>Pseudomonas</taxon>
    </lineage>
</organism>
<reference evidence="8 9" key="1">
    <citation type="journal article" date="2015" name="Stand. Genomic Sci.">
        <title>Genomic Encyclopedia of Bacterial and Archaeal Type Strains, Phase III: the genomes of soil and plant-associated and newly described type strains.</title>
        <authorList>
            <person name="Whitman W.B."/>
            <person name="Woyke T."/>
            <person name="Klenk H.P."/>
            <person name="Zhou Y."/>
            <person name="Lilburn T.G."/>
            <person name="Beck B.J."/>
            <person name="De Vos P."/>
            <person name="Vandamme P."/>
            <person name="Eisen J.A."/>
            <person name="Garrity G."/>
            <person name="Hugenholtz P."/>
            <person name="Kyrpides N.C."/>
        </authorList>
    </citation>
    <scope>NUCLEOTIDE SEQUENCE [LARGE SCALE GENOMIC DNA]</scope>
    <source>
        <strain evidence="8 9">CGMCC 1.6858</strain>
    </source>
</reference>
<dbReference type="Proteomes" id="UP000316905">
    <property type="component" value="Unassembled WGS sequence"/>
</dbReference>
<feature type="region of interest" description="Disordered" evidence="5">
    <location>
        <begin position="55"/>
        <end position="153"/>
    </location>
</feature>
<keyword evidence="4" id="KW-0472">Membrane</keyword>
<evidence type="ECO:0000256" key="4">
    <source>
        <dbReference type="ARBA" id="ARBA00023136"/>
    </source>
</evidence>
<dbReference type="AlphaFoldDB" id="A0A562QDN7"/>
<keyword evidence="2" id="KW-0812">Transmembrane</keyword>
<dbReference type="NCBIfam" id="TIGR01352">
    <property type="entry name" value="tonB_Cterm"/>
    <property type="match status" value="1"/>
</dbReference>
<dbReference type="Gene3D" id="3.30.1150.10">
    <property type="match status" value="1"/>
</dbReference>
<comment type="subcellular location">
    <subcellularLocation>
        <location evidence="1">Membrane</location>
        <topology evidence="1">Single-pass membrane protein</topology>
    </subcellularLocation>
</comment>
<protein>
    <submittedName>
        <fullName evidence="8">Protein TonB</fullName>
    </submittedName>
</protein>
<sequence>MSAIYKTRKVLACMPSACLLAAMVYSATHDDLQIKPKYDESTVEVALIDLAELAPPPEPVPEVAPPPEPEPVPEEPSPPVEPVVAEAEVIEPPKPKPKPKPKPVEKPKPPVAKPAPPKPVVKTEPARPKPAPSQPVARAPAPVAPKPAPVSALSPAPAINTAALESTYTAALRRELEKYKQYPHGREASLQRPEGAVVLWLVVDRRGNVIDSGIETKARNMLLNRAAQTSLRRMERVSPFPAEAFAGKEQQRFTVTFNYTAEQ</sequence>
<dbReference type="SUPFAM" id="SSF74653">
    <property type="entry name" value="TolA/TonB C-terminal domain"/>
    <property type="match status" value="1"/>
</dbReference>
<evidence type="ECO:0000313" key="8">
    <source>
        <dbReference type="EMBL" id="TWI54819.1"/>
    </source>
</evidence>
<evidence type="ECO:0000256" key="6">
    <source>
        <dbReference type="SAM" id="SignalP"/>
    </source>
</evidence>
<dbReference type="RefSeq" id="WP_145140720.1">
    <property type="nucleotide sequence ID" value="NZ_VLKY01000005.1"/>
</dbReference>
<evidence type="ECO:0000259" key="7">
    <source>
        <dbReference type="PROSITE" id="PS52015"/>
    </source>
</evidence>